<evidence type="ECO:0000313" key="2">
    <source>
        <dbReference type="EMBL" id="GLX82356.1"/>
    </source>
</evidence>
<reference evidence="2 3" key="1">
    <citation type="submission" date="2023-03" db="EMBL/GenBank/DDBJ databases">
        <title>Draft genome sequence of Thalassotalea eurytherma JCM 18482T.</title>
        <authorList>
            <person name="Sawabe T."/>
        </authorList>
    </citation>
    <scope>NUCLEOTIDE SEQUENCE [LARGE SCALE GENOMIC DNA]</scope>
    <source>
        <strain evidence="2 3">JCM 18482</strain>
    </source>
</reference>
<accession>A0ABQ6H7C8</accession>
<dbReference type="Pfam" id="PF13795">
    <property type="entry name" value="HupE_UreJ_2"/>
    <property type="match status" value="1"/>
</dbReference>
<keyword evidence="3" id="KW-1185">Reference proteome</keyword>
<keyword evidence="1" id="KW-0812">Transmembrane</keyword>
<evidence type="ECO:0000313" key="3">
    <source>
        <dbReference type="Proteomes" id="UP001157133"/>
    </source>
</evidence>
<keyword evidence="1" id="KW-0472">Membrane</keyword>
<evidence type="ECO:0000256" key="1">
    <source>
        <dbReference type="SAM" id="Phobius"/>
    </source>
</evidence>
<protein>
    <submittedName>
        <fullName evidence="2">Uncharacterized protein</fullName>
    </submittedName>
</protein>
<sequence>MRTPEQVHKKTKSTSPWIYIKNRQLILGRDTQTELVTGLLFFNVGVEIGQLLFIATFLLLLKVFMLAKLNVYQALMPKPAAYLVGALASYWLIERSLGFLIYKQKYVDHTTLQIKKFINENTINLMANCCMPIR</sequence>
<feature type="transmembrane region" description="Helical" evidence="1">
    <location>
        <begin position="80"/>
        <end position="102"/>
    </location>
</feature>
<comment type="caution">
    <text evidence="2">The sequence shown here is derived from an EMBL/GenBank/DDBJ whole genome shotgun (WGS) entry which is preliminary data.</text>
</comment>
<dbReference type="EMBL" id="BSSU01000008">
    <property type="protein sequence ID" value="GLX82356.1"/>
    <property type="molecule type" value="Genomic_DNA"/>
</dbReference>
<organism evidence="2 3">
    <name type="scientific">Thalassotalea eurytherma</name>
    <dbReference type="NCBI Taxonomy" id="1144278"/>
    <lineage>
        <taxon>Bacteria</taxon>
        <taxon>Pseudomonadati</taxon>
        <taxon>Pseudomonadota</taxon>
        <taxon>Gammaproteobacteria</taxon>
        <taxon>Alteromonadales</taxon>
        <taxon>Colwelliaceae</taxon>
        <taxon>Thalassotalea</taxon>
    </lineage>
</organism>
<keyword evidence="1" id="KW-1133">Transmembrane helix</keyword>
<gene>
    <name evidence="2" type="ORF">theurythT_18080</name>
</gene>
<name>A0ABQ6H7C8_9GAMM</name>
<dbReference type="Proteomes" id="UP001157133">
    <property type="component" value="Unassembled WGS sequence"/>
</dbReference>
<feature type="transmembrane region" description="Helical" evidence="1">
    <location>
        <begin position="39"/>
        <end position="60"/>
    </location>
</feature>
<dbReference type="InterPro" id="IPR032809">
    <property type="entry name" value="Put_HupE_UreJ"/>
</dbReference>
<proteinExistence type="predicted"/>